<protein>
    <submittedName>
        <fullName evidence="9">M48 family metallopeptidase</fullName>
    </submittedName>
</protein>
<reference evidence="10" key="1">
    <citation type="journal article" date="2019" name="Int. J. Syst. Evol. Microbiol.">
        <title>The Global Catalogue of Microorganisms (GCM) 10K type strain sequencing project: providing services to taxonomists for standard genome sequencing and annotation.</title>
        <authorList>
            <consortium name="The Broad Institute Genomics Platform"/>
            <consortium name="The Broad Institute Genome Sequencing Center for Infectious Disease"/>
            <person name="Wu L."/>
            <person name="Ma J."/>
        </authorList>
    </citation>
    <scope>NUCLEOTIDE SEQUENCE [LARGE SCALE GENOMIC DNA]</scope>
    <source>
        <strain evidence="10">CECT 8288</strain>
    </source>
</reference>
<evidence type="ECO:0000259" key="8">
    <source>
        <dbReference type="Pfam" id="PF01435"/>
    </source>
</evidence>
<feature type="transmembrane region" description="Helical" evidence="7">
    <location>
        <begin position="24"/>
        <end position="50"/>
    </location>
</feature>
<dbReference type="InterPro" id="IPR001915">
    <property type="entry name" value="Peptidase_M48"/>
</dbReference>
<evidence type="ECO:0000256" key="7">
    <source>
        <dbReference type="SAM" id="Phobius"/>
    </source>
</evidence>
<keyword evidence="7" id="KW-1133">Transmembrane helix</keyword>
<keyword evidence="10" id="KW-1185">Reference proteome</keyword>
<dbReference type="PANTHER" id="PTHR22726:SF1">
    <property type="entry name" value="METALLOENDOPEPTIDASE OMA1, MITOCHONDRIAL"/>
    <property type="match status" value="1"/>
</dbReference>
<keyword evidence="7" id="KW-0472">Membrane</keyword>
<sequence length="259" mass="28142">MMPNENPRIPEGINVSKSHPIKDLLMLSFGVAVIFTLVALALWMSLTFLVQFVPLSWEKRIADPIVASMVKDSDQQANLQVRLDRILAVMGYHGEAGIQIHLIESPEVNAFATLGGHIFILTGLLESIDSDIGLDMVIAHEAAHILNRDPIQAASGMLGISLATAIITGNENFAQANGLISVGNQMIFLNHSRAQEKAADQAALNALKAIYSEINGAEELFVKLLESDHQDVPVIFSSHPHPQARIDAIRAMTTETPTQ</sequence>
<proteinExistence type="inferred from homology"/>
<keyword evidence="7" id="KW-0812">Transmembrane</keyword>
<comment type="caution">
    <text evidence="9">The sequence shown here is derived from an EMBL/GenBank/DDBJ whole genome shotgun (WGS) entry which is preliminary data.</text>
</comment>
<evidence type="ECO:0000256" key="6">
    <source>
        <dbReference type="RuleBase" id="RU003983"/>
    </source>
</evidence>
<dbReference type="CDD" id="cd07332">
    <property type="entry name" value="M48C_Oma1_like"/>
    <property type="match status" value="1"/>
</dbReference>
<dbReference type="PANTHER" id="PTHR22726">
    <property type="entry name" value="METALLOENDOPEPTIDASE OMA1"/>
    <property type="match status" value="1"/>
</dbReference>
<keyword evidence="1 6" id="KW-0645">Protease</keyword>
<keyword evidence="5 6" id="KW-0482">Metalloprotease</keyword>
<evidence type="ECO:0000256" key="3">
    <source>
        <dbReference type="ARBA" id="ARBA00022801"/>
    </source>
</evidence>
<comment type="similarity">
    <text evidence="6">Belongs to the peptidase M48 family.</text>
</comment>
<dbReference type="RefSeq" id="WP_290280240.1">
    <property type="nucleotide sequence ID" value="NZ_JAUFQI010000001.1"/>
</dbReference>
<evidence type="ECO:0000256" key="1">
    <source>
        <dbReference type="ARBA" id="ARBA00022670"/>
    </source>
</evidence>
<feature type="domain" description="Peptidase M48" evidence="8">
    <location>
        <begin position="75"/>
        <end position="252"/>
    </location>
</feature>
<evidence type="ECO:0000313" key="10">
    <source>
        <dbReference type="Proteomes" id="UP001595710"/>
    </source>
</evidence>
<dbReference type="InterPro" id="IPR051156">
    <property type="entry name" value="Mito/Outer_Membr_Metalloprot"/>
</dbReference>
<dbReference type="Proteomes" id="UP001595710">
    <property type="component" value="Unassembled WGS sequence"/>
</dbReference>
<keyword evidence="2" id="KW-0479">Metal-binding</keyword>
<dbReference type="Pfam" id="PF01435">
    <property type="entry name" value="Peptidase_M48"/>
    <property type="match status" value="1"/>
</dbReference>
<name>A0ABV7WSV1_9GAMM</name>
<evidence type="ECO:0000256" key="2">
    <source>
        <dbReference type="ARBA" id="ARBA00022723"/>
    </source>
</evidence>
<organism evidence="9 10">
    <name type="scientific">Reinekea marina</name>
    <dbReference type="NCBI Taxonomy" id="1310421"/>
    <lineage>
        <taxon>Bacteria</taxon>
        <taxon>Pseudomonadati</taxon>
        <taxon>Pseudomonadota</taxon>
        <taxon>Gammaproteobacteria</taxon>
        <taxon>Oceanospirillales</taxon>
        <taxon>Saccharospirillaceae</taxon>
        <taxon>Reinekea</taxon>
    </lineage>
</organism>
<keyword evidence="4 6" id="KW-0862">Zinc</keyword>
<comment type="cofactor">
    <cofactor evidence="6">
        <name>Zn(2+)</name>
        <dbReference type="ChEBI" id="CHEBI:29105"/>
    </cofactor>
    <text evidence="6">Binds 1 zinc ion per subunit.</text>
</comment>
<dbReference type="EMBL" id="JBHRYN010000007">
    <property type="protein sequence ID" value="MFC3701050.1"/>
    <property type="molecule type" value="Genomic_DNA"/>
</dbReference>
<evidence type="ECO:0000256" key="5">
    <source>
        <dbReference type="ARBA" id="ARBA00023049"/>
    </source>
</evidence>
<keyword evidence="3 6" id="KW-0378">Hydrolase</keyword>
<gene>
    <name evidence="9" type="ORF">ACFOND_05285</name>
</gene>
<dbReference type="Gene3D" id="3.30.2010.10">
    <property type="entry name" value="Metalloproteases ('zincins'), catalytic domain"/>
    <property type="match status" value="1"/>
</dbReference>
<evidence type="ECO:0000313" key="9">
    <source>
        <dbReference type="EMBL" id="MFC3701050.1"/>
    </source>
</evidence>
<evidence type="ECO:0000256" key="4">
    <source>
        <dbReference type="ARBA" id="ARBA00022833"/>
    </source>
</evidence>
<accession>A0ABV7WSV1</accession>